<dbReference type="AlphaFoldDB" id="A0AAD6U8C2"/>
<reference evidence="4" key="1">
    <citation type="submission" date="2023-03" db="EMBL/GenBank/DDBJ databases">
        <title>Massive genome expansion in bonnet fungi (Mycena s.s.) driven by repeated elements and novel gene families across ecological guilds.</title>
        <authorList>
            <consortium name="Lawrence Berkeley National Laboratory"/>
            <person name="Harder C.B."/>
            <person name="Miyauchi S."/>
            <person name="Viragh M."/>
            <person name="Kuo A."/>
            <person name="Thoen E."/>
            <person name="Andreopoulos B."/>
            <person name="Lu D."/>
            <person name="Skrede I."/>
            <person name="Drula E."/>
            <person name="Henrissat B."/>
            <person name="Morin E."/>
            <person name="Kohler A."/>
            <person name="Barry K."/>
            <person name="LaButti K."/>
            <person name="Morin E."/>
            <person name="Salamov A."/>
            <person name="Lipzen A."/>
            <person name="Mereny Z."/>
            <person name="Hegedus B."/>
            <person name="Baldrian P."/>
            <person name="Stursova M."/>
            <person name="Weitz H."/>
            <person name="Taylor A."/>
            <person name="Grigoriev I.V."/>
            <person name="Nagy L.G."/>
            <person name="Martin F."/>
            <person name="Kauserud H."/>
        </authorList>
    </citation>
    <scope>NUCLEOTIDE SEQUENCE</scope>
    <source>
        <strain evidence="4">CBHHK173m</strain>
    </source>
</reference>
<dbReference type="EMBL" id="JARJCN010000137">
    <property type="protein sequence ID" value="KAJ7069082.1"/>
    <property type="molecule type" value="Genomic_DNA"/>
</dbReference>
<protein>
    <submittedName>
        <fullName evidence="4">Uncharacterized protein</fullName>
    </submittedName>
</protein>
<dbReference type="Proteomes" id="UP001222325">
    <property type="component" value="Unassembled WGS sequence"/>
</dbReference>
<dbReference type="EMBL" id="JARJCN010000014">
    <property type="protein sequence ID" value="KAJ7094760.1"/>
    <property type="molecule type" value="Genomic_DNA"/>
</dbReference>
<comment type="caution">
    <text evidence="4">The sequence shown here is derived from an EMBL/GenBank/DDBJ whole genome shotgun (WGS) entry which is preliminary data.</text>
</comment>
<keyword evidence="5" id="KW-1185">Reference proteome</keyword>
<organism evidence="4 5">
    <name type="scientific">Mycena belliarum</name>
    <dbReference type="NCBI Taxonomy" id="1033014"/>
    <lineage>
        <taxon>Eukaryota</taxon>
        <taxon>Fungi</taxon>
        <taxon>Dikarya</taxon>
        <taxon>Basidiomycota</taxon>
        <taxon>Agaricomycotina</taxon>
        <taxon>Agaricomycetes</taxon>
        <taxon>Agaricomycetidae</taxon>
        <taxon>Agaricales</taxon>
        <taxon>Marasmiineae</taxon>
        <taxon>Mycenaceae</taxon>
        <taxon>Mycena</taxon>
    </lineage>
</organism>
<evidence type="ECO:0000313" key="4">
    <source>
        <dbReference type="EMBL" id="KAJ7094760.1"/>
    </source>
</evidence>
<evidence type="ECO:0000313" key="3">
    <source>
        <dbReference type="EMBL" id="KAJ7075755.1"/>
    </source>
</evidence>
<proteinExistence type="predicted"/>
<gene>
    <name evidence="4" type="ORF">B0H15DRAFT_947148</name>
    <name evidence="3" type="ORF">B0H15DRAFT_956252</name>
    <name evidence="2" type="ORF">B0H15DRAFT_957903</name>
</gene>
<evidence type="ECO:0000313" key="2">
    <source>
        <dbReference type="EMBL" id="KAJ7069082.1"/>
    </source>
</evidence>
<feature type="region of interest" description="Disordered" evidence="1">
    <location>
        <begin position="1"/>
        <end position="32"/>
    </location>
</feature>
<accession>A0AAD6U8C2</accession>
<evidence type="ECO:0000256" key="1">
    <source>
        <dbReference type="SAM" id="MobiDB-lite"/>
    </source>
</evidence>
<dbReference type="EMBL" id="JARJCN010000090">
    <property type="protein sequence ID" value="KAJ7075755.1"/>
    <property type="molecule type" value="Genomic_DNA"/>
</dbReference>
<sequence length="98" mass="11004">MSSALKSPAHVDGNRTLEEPPRIPLERHSPTSWIPNHRISSVAAQSFSKAHAGLQIQHLSVRYRAQAIVLLVTEVDERVKQFGLVTSHLERPFGWTTK</sequence>
<evidence type="ECO:0000313" key="5">
    <source>
        <dbReference type="Proteomes" id="UP001222325"/>
    </source>
</evidence>
<name>A0AAD6U8C2_9AGAR</name>
<feature type="compositionally biased region" description="Basic and acidic residues" evidence="1">
    <location>
        <begin position="12"/>
        <end position="29"/>
    </location>
</feature>